<dbReference type="Proteomes" id="UP000566819">
    <property type="component" value="Unassembled WGS sequence"/>
</dbReference>
<organism evidence="8 9">
    <name type="scientific">Cudoniella acicularis</name>
    <dbReference type="NCBI Taxonomy" id="354080"/>
    <lineage>
        <taxon>Eukaryota</taxon>
        <taxon>Fungi</taxon>
        <taxon>Dikarya</taxon>
        <taxon>Ascomycota</taxon>
        <taxon>Pezizomycotina</taxon>
        <taxon>Leotiomycetes</taxon>
        <taxon>Helotiales</taxon>
        <taxon>Tricladiaceae</taxon>
        <taxon>Cudoniella</taxon>
    </lineage>
</organism>
<dbReference type="SMART" id="SM00220">
    <property type="entry name" value="S_TKc"/>
    <property type="match status" value="1"/>
</dbReference>
<evidence type="ECO:0000256" key="2">
    <source>
        <dbReference type="ARBA" id="ARBA00022679"/>
    </source>
</evidence>
<feature type="compositionally biased region" description="Basic and acidic residues" evidence="6">
    <location>
        <begin position="463"/>
        <end position="474"/>
    </location>
</feature>
<comment type="caution">
    <text evidence="8">The sequence shown here is derived from an EMBL/GenBank/DDBJ whole genome shotgun (WGS) entry which is preliminary data.</text>
</comment>
<keyword evidence="1" id="KW-0723">Serine/threonine-protein kinase</keyword>
<dbReference type="Gene3D" id="1.10.510.10">
    <property type="entry name" value="Transferase(Phosphotransferase) domain 1"/>
    <property type="match status" value="1"/>
</dbReference>
<evidence type="ECO:0000256" key="5">
    <source>
        <dbReference type="ARBA" id="ARBA00022840"/>
    </source>
</evidence>
<evidence type="ECO:0000256" key="1">
    <source>
        <dbReference type="ARBA" id="ARBA00022527"/>
    </source>
</evidence>
<dbReference type="PROSITE" id="PS50011">
    <property type="entry name" value="PROTEIN_KINASE_DOM"/>
    <property type="match status" value="1"/>
</dbReference>
<feature type="domain" description="Protein kinase" evidence="7">
    <location>
        <begin position="32"/>
        <end position="327"/>
    </location>
</feature>
<dbReference type="Pfam" id="PF00069">
    <property type="entry name" value="Pkinase"/>
    <property type="match status" value="1"/>
</dbReference>
<dbReference type="GO" id="GO:0043484">
    <property type="term" value="P:regulation of RNA splicing"/>
    <property type="evidence" value="ECO:0007669"/>
    <property type="project" value="TreeGrafter"/>
</dbReference>
<keyword evidence="5" id="KW-0067">ATP-binding</keyword>
<gene>
    <name evidence="8" type="ORF">G7Y89_g6236</name>
</gene>
<dbReference type="GO" id="GO:0004674">
    <property type="term" value="F:protein serine/threonine kinase activity"/>
    <property type="evidence" value="ECO:0007669"/>
    <property type="project" value="UniProtKB-KW"/>
</dbReference>
<keyword evidence="2" id="KW-0808">Transferase</keyword>
<dbReference type="GO" id="GO:0005524">
    <property type="term" value="F:ATP binding"/>
    <property type="evidence" value="ECO:0007669"/>
    <property type="project" value="UniProtKB-KW"/>
</dbReference>
<evidence type="ECO:0000256" key="6">
    <source>
        <dbReference type="SAM" id="MobiDB-lite"/>
    </source>
</evidence>
<protein>
    <recommendedName>
        <fullName evidence="7">Protein kinase domain-containing protein</fullName>
    </recommendedName>
</protein>
<dbReference type="Gene3D" id="3.30.200.20">
    <property type="entry name" value="Phosphorylase Kinase, domain 1"/>
    <property type="match status" value="1"/>
</dbReference>
<name>A0A8H4RN40_9HELO</name>
<dbReference type="PANTHER" id="PTHR45646">
    <property type="entry name" value="SERINE/THREONINE-PROTEIN KINASE DOA-RELATED"/>
    <property type="match status" value="1"/>
</dbReference>
<dbReference type="InterPro" id="IPR051175">
    <property type="entry name" value="CLK_kinases"/>
</dbReference>
<dbReference type="EMBL" id="JAAMPI010000399">
    <property type="protein sequence ID" value="KAF4631900.1"/>
    <property type="molecule type" value="Genomic_DNA"/>
</dbReference>
<keyword evidence="3" id="KW-0547">Nucleotide-binding</keyword>
<dbReference type="InterPro" id="IPR011009">
    <property type="entry name" value="Kinase-like_dom_sf"/>
</dbReference>
<dbReference type="InterPro" id="IPR000719">
    <property type="entry name" value="Prot_kinase_dom"/>
</dbReference>
<keyword evidence="9" id="KW-1185">Reference proteome</keyword>
<dbReference type="SUPFAM" id="SSF56112">
    <property type="entry name" value="Protein kinase-like (PK-like)"/>
    <property type="match status" value="1"/>
</dbReference>
<dbReference type="PANTHER" id="PTHR45646:SF11">
    <property type="entry name" value="SERINE_THREONINE-PROTEIN KINASE DOA"/>
    <property type="match status" value="1"/>
</dbReference>
<feature type="region of interest" description="Disordered" evidence="6">
    <location>
        <begin position="429"/>
        <end position="521"/>
    </location>
</feature>
<evidence type="ECO:0000256" key="4">
    <source>
        <dbReference type="ARBA" id="ARBA00022777"/>
    </source>
</evidence>
<accession>A0A8H4RN40</accession>
<evidence type="ECO:0000313" key="8">
    <source>
        <dbReference type="EMBL" id="KAF4631900.1"/>
    </source>
</evidence>
<keyword evidence="4" id="KW-0418">Kinase</keyword>
<proteinExistence type="predicted"/>
<evidence type="ECO:0000256" key="3">
    <source>
        <dbReference type="ARBA" id="ARBA00022741"/>
    </source>
</evidence>
<dbReference type="AlphaFoldDB" id="A0A8H4RN40"/>
<dbReference type="GO" id="GO:0005634">
    <property type="term" value="C:nucleus"/>
    <property type="evidence" value="ECO:0007669"/>
    <property type="project" value="TreeGrafter"/>
</dbReference>
<reference evidence="8 9" key="1">
    <citation type="submission" date="2020-03" db="EMBL/GenBank/DDBJ databases">
        <title>Draft Genome Sequence of Cudoniella acicularis.</title>
        <authorList>
            <person name="Buettner E."/>
            <person name="Kellner H."/>
        </authorList>
    </citation>
    <scope>NUCLEOTIDE SEQUENCE [LARGE SCALE GENOMIC DNA]</scope>
    <source>
        <strain evidence="8 9">DSM 108380</strain>
    </source>
</reference>
<feature type="compositionally biased region" description="Polar residues" evidence="6">
    <location>
        <begin position="439"/>
        <end position="458"/>
    </location>
</feature>
<sequence length="521" mass="58109">MSSSATPFEEEREVGFEKFYPMTLGEVINEKYKVVAKLGFGSASTIWCCRNLATNKYAALKIYAHDLVAEDEIDNETAIYKHLSTAGNPDHPGKMSGRSSHNALEYIDRVPDIKEENILLGLVDSSIVEQLDTKEIAASSLYKSINGYNLYKSANFGIPTRFGRPILCDFSLARNGQVEHCHDIQPDPYRAPEVILEMPWGYAVDIWNVGVMVWDMFENRRMFDGLDPETGKYGNRFHLASIVGLLGPPPLELLQRSQCSSVYFDDRGNWKCLNPILSVSWEDSERNLEVSNKKGFLDFVRKMVRRNRDGQRAITRSGGLKSDEPYESVNVRPLVYTISSSIRYRRSANESKTNPPTRKALTLPTLTRGRTRMSRTPGQSEGFGTEDGVLLPGMSWKHEVPLEEEAADDPAFVPANPLVNGSYNAGEAPTRRIFGSPSPVASNHRQTSGIMSTSQQGPSADVDSARLENGDAERSPSTSNSLRPRTGKRVLRPTTGQALRPSRKKPSYHKTLYLNTHNTAP</sequence>
<dbReference type="OrthoDB" id="5979581at2759"/>
<evidence type="ECO:0000313" key="9">
    <source>
        <dbReference type="Proteomes" id="UP000566819"/>
    </source>
</evidence>
<evidence type="ECO:0000259" key="7">
    <source>
        <dbReference type="PROSITE" id="PS50011"/>
    </source>
</evidence>